<reference evidence="1" key="1">
    <citation type="submission" date="2022-08" db="EMBL/GenBank/DDBJ databases">
        <title>Genome Sequence of Lecanicillium fungicola.</title>
        <authorList>
            <person name="Buettner E."/>
        </authorList>
    </citation>
    <scope>NUCLEOTIDE SEQUENCE</scope>
    <source>
        <strain evidence="1">Babe33</strain>
    </source>
</reference>
<evidence type="ECO:0000313" key="2">
    <source>
        <dbReference type="Proteomes" id="UP001143910"/>
    </source>
</evidence>
<evidence type="ECO:0000313" key="1">
    <source>
        <dbReference type="EMBL" id="KAJ2965705.1"/>
    </source>
</evidence>
<organism evidence="1 2">
    <name type="scientific">Zarea fungicola</name>
    <dbReference type="NCBI Taxonomy" id="93591"/>
    <lineage>
        <taxon>Eukaryota</taxon>
        <taxon>Fungi</taxon>
        <taxon>Dikarya</taxon>
        <taxon>Ascomycota</taxon>
        <taxon>Pezizomycotina</taxon>
        <taxon>Sordariomycetes</taxon>
        <taxon>Hypocreomycetidae</taxon>
        <taxon>Hypocreales</taxon>
        <taxon>Cordycipitaceae</taxon>
        <taxon>Zarea</taxon>
    </lineage>
</organism>
<sequence length="332" mass="36081">MVQILGKEVGSTGYGLMDLPGFGATKDKLTIEQVVETMKFAFDNGCRLWSGAEFYGPPGWNSQVFINAYFTRYPNDADKVIICIKGGLDVQKLAPDTSAAFVRKSIDNILEQLGGKKNLDLFALARRDGSSDFAATLRMIRSEYVDTGKVGGISLSECSVDTIEQATAVAKVHLAELELSLFTTDILNNGIAAACNKHDIPIMAYSPMGRGMLAGAFKTTADLQGKPFLPKFPRFQPEAFDYNMQLTAQVQDLAGQRGCSAAQLALAWVRKHSNRAGLPAVIPIPGTTSTTRLQENTKEVALTEEEFTSLSTLANNFETAGERYPAMMHTNT</sequence>
<accession>A0ACC1MFC1</accession>
<comment type="caution">
    <text evidence="1">The sequence shown here is derived from an EMBL/GenBank/DDBJ whole genome shotgun (WGS) entry which is preliminary data.</text>
</comment>
<keyword evidence="2" id="KW-1185">Reference proteome</keyword>
<dbReference type="EMBL" id="JANJQO010002882">
    <property type="protein sequence ID" value="KAJ2965705.1"/>
    <property type="molecule type" value="Genomic_DNA"/>
</dbReference>
<name>A0ACC1MFC1_9HYPO</name>
<gene>
    <name evidence="1" type="ORF">NQ176_g10488</name>
</gene>
<dbReference type="Proteomes" id="UP001143910">
    <property type="component" value="Unassembled WGS sequence"/>
</dbReference>
<protein>
    <submittedName>
        <fullName evidence="1">Uncharacterized protein</fullName>
    </submittedName>
</protein>
<proteinExistence type="predicted"/>